<dbReference type="OrthoDB" id="6566089at2"/>
<dbReference type="eggNOG" id="ENOG5032TNC">
    <property type="taxonomic scope" value="Bacteria"/>
</dbReference>
<dbReference type="AlphaFoldDB" id="A0A085AGW5"/>
<dbReference type="EMBL" id="JMTB01000039">
    <property type="protein sequence ID" value="KFC09460.1"/>
    <property type="molecule type" value="Genomic_DNA"/>
</dbReference>
<proteinExistence type="predicted"/>
<name>A0A085AGW5_9ENTR</name>
<reference evidence="2" key="1">
    <citation type="submission" date="2014-05" db="EMBL/GenBank/DDBJ databases">
        <title>ATOL: Assembling a taxonomically balanced genome-scale reconstruction of the evolutionary history of the Enterobacteriaceae.</title>
        <authorList>
            <person name="Plunkett G. III"/>
            <person name="Neeno-Eckwall E.C."/>
            <person name="Glasner J.D."/>
            <person name="Perna N.T."/>
        </authorList>
    </citation>
    <scope>NUCLEOTIDE SEQUENCE [LARGE SCALE GENOMIC DNA]</scope>
    <source>
        <strain evidence="2">ATCC 49490</strain>
    </source>
</reference>
<comment type="caution">
    <text evidence="1">The sequence shown here is derived from an EMBL/GenBank/DDBJ whole genome shotgun (WGS) entry which is preliminary data.</text>
</comment>
<evidence type="ECO:0000313" key="1">
    <source>
        <dbReference type="EMBL" id="KFC09460.1"/>
    </source>
</evidence>
<accession>A0A085AGW5</accession>
<sequence length="101" mass="10984">MFQLRPGTMAMIIGARTLAGQANIGKSVELFALCKPGERLLNPVNGVMTELPADAPRPLWLVTGAVCANDGQRGFAFVRAEHLMPFLPDTQPEDARLFEMS</sequence>
<keyword evidence="2" id="KW-1185">Reference proteome</keyword>
<evidence type="ECO:0000313" key="2">
    <source>
        <dbReference type="Proteomes" id="UP000028630"/>
    </source>
</evidence>
<gene>
    <name evidence="1" type="ORF">GTGU_00838</name>
</gene>
<organism evidence="1 2">
    <name type="scientific">Trabulsiella guamensis ATCC 49490</name>
    <dbReference type="NCBI Taxonomy" id="1005994"/>
    <lineage>
        <taxon>Bacteria</taxon>
        <taxon>Pseudomonadati</taxon>
        <taxon>Pseudomonadota</taxon>
        <taxon>Gammaproteobacteria</taxon>
        <taxon>Enterobacterales</taxon>
        <taxon>Enterobacteriaceae</taxon>
        <taxon>Trabulsiella</taxon>
    </lineage>
</organism>
<dbReference type="RefSeq" id="WP_038154420.1">
    <property type="nucleotide sequence ID" value="NZ_JMTB01000039.1"/>
</dbReference>
<dbReference type="Proteomes" id="UP000028630">
    <property type="component" value="Unassembled WGS sequence"/>
</dbReference>
<protein>
    <submittedName>
        <fullName evidence="1">Putative periplasmic protein</fullName>
    </submittedName>
</protein>